<proteinExistence type="predicted"/>
<keyword evidence="2" id="KW-1185">Reference proteome</keyword>
<sequence length="617" mass="73310">MDMDIDTDIEDDLHNINIELLEKISSNGNDFEFVFKNLADVINSLNALNRVLKKLASADECIYNLPLIERILSNLITNKILLINPEALTCIIRCIFEYSKFFKQESNSDFLLANINLTNTQIWCIQRIRTLMISTEFPRTKLIKQIEENMKVLNYTSLEFYHEIVKEQISILRDYISLNKNERNFNQSINEVTNVCIYMLDSPDLILPLIEDIITISNKNLPDEFILNVIIESKNVYNLLSKKNKKKLIKEYTIIHEQEIIDICQKYISLYYDQNNIVITNKDFESFKATIEYQLSNSIILEILLDSIKNNEIYYIQEFLTIFCNLVINLDYIKIYHLFLYLLKIIKKNINYKEYLVIIEKIIPSNLTNILDLISQVNPQKNDKKEWEIIPSDNNKFFKNLNSIIRKSFSMVPYFKQSINNTNNRNKLNLFQNDNPKLKNINYQTLFHELAIKDWLWICVNFLFYEVKHYVVKNLCEAIIKKDELTLSQDNMVDLYIEYVRIIYTLEFRDNKELINNTIIDSIFELKDILHDYEQNNDKQLLCEKLIPNNFLNTIIGSEIFVQLLNSIFVEDNSNTNETIINEDFYYNMDKIINPSEDSLKLHYFLNTLWYNLSFQK</sequence>
<organism evidence="1 2">
    <name type="scientific">Neocallimastix californiae</name>
    <dbReference type="NCBI Taxonomy" id="1754190"/>
    <lineage>
        <taxon>Eukaryota</taxon>
        <taxon>Fungi</taxon>
        <taxon>Fungi incertae sedis</taxon>
        <taxon>Chytridiomycota</taxon>
        <taxon>Chytridiomycota incertae sedis</taxon>
        <taxon>Neocallimastigomycetes</taxon>
        <taxon>Neocallimastigales</taxon>
        <taxon>Neocallimastigaceae</taxon>
        <taxon>Neocallimastix</taxon>
    </lineage>
</organism>
<gene>
    <name evidence="1" type="ORF">LY90DRAFT_675302</name>
</gene>
<evidence type="ECO:0000313" key="2">
    <source>
        <dbReference type="Proteomes" id="UP000193920"/>
    </source>
</evidence>
<comment type="caution">
    <text evidence="1">The sequence shown here is derived from an EMBL/GenBank/DDBJ whole genome shotgun (WGS) entry which is preliminary data.</text>
</comment>
<name>A0A1Y2APN4_9FUNG</name>
<evidence type="ECO:0000313" key="1">
    <source>
        <dbReference type="EMBL" id="ORY24167.1"/>
    </source>
</evidence>
<dbReference type="Proteomes" id="UP000193920">
    <property type="component" value="Unassembled WGS sequence"/>
</dbReference>
<dbReference type="AlphaFoldDB" id="A0A1Y2APN4"/>
<reference evidence="1 2" key="1">
    <citation type="submission" date="2016-08" db="EMBL/GenBank/DDBJ databases">
        <title>A Parts List for Fungal Cellulosomes Revealed by Comparative Genomics.</title>
        <authorList>
            <consortium name="DOE Joint Genome Institute"/>
            <person name="Haitjema C.H."/>
            <person name="Gilmore S.P."/>
            <person name="Henske J.K."/>
            <person name="Solomon K.V."/>
            <person name="De Groot R."/>
            <person name="Kuo A."/>
            <person name="Mondo S.J."/>
            <person name="Salamov A.A."/>
            <person name="Labutti K."/>
            <person name="Zhao Z."/>
            <person name="Chiniquy J."/>
            <person name="Barry K."/>
            <person name="Brewer H.M."/>
            <person name="Purvine S.O."/>
            <person name="Wright A.T."/>
            <person name="Boxma B."/>
            <person name="Van Alen T."/>
            <person name="Hackstein J.H."/>
            <person name="Baker S.E."/>
            <person name="Grigoriev I.V."/>
            <person name="O'Malley M.A."/>
        </authorList>
    </citation>
    <scope>NUCLEOTIDE SEQUENCE [LARGE SCALE GENOMIC DNA]</scope>
    <source>
        <strain evidence="1 2">G1</strain>
    </source>
</reference>
<accession>A0A1Y2APN4</accession>
<dbReference type="OrthoDB" id="10419933at2759"/>
<protein>
    <submittedName>
        <fullName evidence="1">Uncharacterized protein</fullName>
    </submittedName>
</protein>
<dbReference type="EMBL" id="MCOG01000225">
    <property type="protein sequence ID" value="ORY24167.1"/>
    <property type="molecule type" value="Genomic_DNA"/>
</dbReference>